<dbReference type="PANTHER" id="PTHR21248">
    <property type="entry name" value="CARDIOLIPIN SYNTHASE"/>
    <property type="match status" value="1"/>
</dbReference>
<feature type="compositionally biased region" description="Acidic residues" evidence="1">
    <location>
        <begin position="340"/>
        <end position="361"/>
    </location>
</feature>
<sequence>MSIPLTREEIDEIHDQKAENIHFVSNESVTSLYASGDPAIKCPKDAVEMLFEKPAHRLRSKIKHELFDHDVTQEEMDAAAEFGRFPHRPSDLFLKIFHGVVYTAQLDPMAGCISPRLVGASGVVPLSIISTNPDIMHHYFHVISHAQKEVLFATCWWQKGGTANLVCNALRALSKRATQEKRHVIVKLMIDHFTKGNLVHAHTILPPHKWAESCIPTAEELPNISMEVNTYHRIVVGAFHCKYLVVDRKIALLNSNNIYDRPNLEMMVHYEGDIVNSFYDTYLISWQLPFQPNLGCLQEEAPVNQDFKFGVGVTTIESVTGSLKEAVAQARLRLQRNLNTEDEDDEIDPEELSPYLGDEEQQSSSSSEQTATPHHDFSSVVAKALSEKKAAHSPNTLVKASTQIATNVVGVDSASKPRNPLTAHLNGFSETAQGTKTAADLSPEALENLSTDFTPFVFHSPHKPFPIALINRLSHGAPGHRNTVNPQNVAWTSAFRYAQRSIFIQSPMFNASGAVDGVISACQRGVQVVLWLDLGYDGKKEGFGTFQGGTNDHVAKKLYKKLKEGGDGAENNLQVFWYTAKDQTHPFHFAQKKRNCHVKFMSIDDQVGIMGTGNMDTQTWCHSAETNTMIDSPLIVKEWIEALYKNQSTGQYGRIGQDGKWRDANGNLDPRGGK</sequence>
<dbReference type="CDD" id="cd00138">
    <property type="entry name" value="PLDc_SF"/>
    <property type="match status" value="1"/>
</dbReference>
<reference evidence="3" key="1">
    <citation type="submission" date="2021-02" db="EMBL/GenBank/DDBJ databases">
        <authorList>
            <person name="Nowell W R."/>
        </authorList>
    </citation>
    <scope>NUCLEOTIDE SEQUENCE</scope>
</reference>
<dbReference type="EMBL" id="CAJNOG010000743">
    <property type="protein sequence ID" value="CAF1348943.1"/>
    <property type="molecule type" value="Genomic_DNA"/>
</dbReference>
<dbReference type="PROSITE" id="PS50035">
    <property type="entry name" value="PLD"/>
    <property type="match status" value="2"/>
</dbReference>
<protein>
    <recommendedName>
        <fullName evidence="2">PLD phosphodiesterase domain-containing protein</fullName>
    </recommendedName>
</protein>
<accession>A0A815H8H0</accession>
<evidence type="ECO:0000313" key="3">
    <source>
        <dbReference type="EMBL" id="CAF1348943.1"/>
    </source>
</evidence>
<dbReference type="GO" id="GO:0032049">
    <property type="term" value="P:cardiolipin biosynthetic process"/>
    <property type="evidence" value="ECO:0007669"/>
    <property type="project" value="UniProtKB-ARBA"/>
</dbReference>
<dbReference type="AlphaFoldDB" id="A0A815H8H0"/>
<dbReference type="PANTHER" id="PTHR21248:SF22">
    <property type="entry name" value="PHOSPHOLIPASE D"/>
    <property type="match status" value="1"/>
</dbReference>
<feature type="domain" description="PLD phosphodiesterase" evidence="2">
    <location>
        <begin position="235"/>
        <end position="262"/>
    </location>
</feature>
<gene>
    <name evidence="3" type="ORF">JYZ213_LOCUS34925</name>
</gene>
<dbReference type="Pfam" id="PF13091">
    <property type="entry name" value="PLDc_2"/>
    <property type="match status" value="1"/>
</dbReference>
<dbReference type="SUPFAM" id="SSF56024">
    <property type="entry name" value="Phospholipase D/nuclease"/>
    <property type="match status" value="2"/>
</dbReference>
<dbReference type="GO" id="GO:0030572">
    <property type="term" value="F:phosphatidyltransferase activity"/>
    <property type="evidence" value="ECO:0007669"/>
    <property type="project" value="UniProtKB-ARBA"/>
</dbReference>
<evidence type="ECO:0000256" key="1">
    <source>
        <dbReference type="SAM" id="MobiDB-lite"/>
    </source>
</evidence>
<evidence type="ECO:0000259" key="2">
    <source>
        <dbReference type="PROSITE" id="PS50035"/>
    </source>
</evidence>
<proteinExistence type="predicted"/>
<comment type="caution">
    <text evidence="3">The sequence shown here is derived from an EMBL/GenBank/DDBJ whole genome shotgun (WGS) entry which is preliminary data.</text>
</comment>
<dbReference type="InterPro" id="IPR001736">
    <property type="entry name" value="PLipase_D/transphosphatidylase"/>
</dbReference>
<feature type="region of interest" description="Disordered" evidence="1">
    <location>
        <begin position="337"/>
        <end position="377"/>
    </location>
</feature>
<dbReference type="InterPro" id="IPR025202">
    <property type="entry name" value="PLD-like_dom"/>
</dbReference>
<feature type="region of interest" description="Disordered" evidence="1">
    <location>
        <begin position="651"/>
        <end position="674"/>
    </location>
</feature>
<name>A0A815H8H0_9BILA</name>
<feature type="domain" description="PLD phosphodiesterase" evidence="2">
    <location>
        <begin position="597"/>
        <end position="619"/>
    </location>
</feature>
<organism evidence="3 4">
    <name type="scientific">Adineta steineri</name>
    <dbReference type="NCBI Taxonomy" id="433720"/>
    <lineage>
        <taxon>Eukaryota</taxon>
        <taxon>Metazoa</taxon>
        <taxon>Spiralia</taxon>
        <taxon>Gnathifera</taxon>
        <taxon>Rotifera</taxon>
        <taxon>Eurotatoria</taxon>
        <taxon>Bdelloidea</taxon>
        <taxon>Adinetida</taxon>
        <taxon>Adinetidae</taxon>
        <taxon>Adineta</taxon>
    </lineage>
</organism>
<dbReference type="Gene3D" id="3.30.870.10">
    <property type="entry name" value="Endonuclease Chain A"/>
    <property type="match status" value="2"/>
</dbReference>
<dbReference type="Proteomes" id="UP000663845">
    <property type="component" value="Unassembled WGS sequence"/>
</dbReference>
<evidence type="ECO:0000313" key="4">
    <source>
        <dbReference type="Proteomes" id="UP000663845"/>
    </source>
</evidence>